<comment type="caution">
    <text evidence="1">The sequence shown here is derived from an EMBL/GenBank/DDBJ whole genome shotgun (WGS) entry which is preliminary data.</text>
</comment>
<dbReference type="AlphaFoldDB" id="A0A0F9GW26"/>
<evidence type="ECO:0000313" key="1">
    <source>
        <dbReference type="EMBL" id="KKM02979.1"/>
    </source>
</evidence>
<organism evidence="1">
    <name type="scientific">marine sediment metagenome</name>
    <dbReference type="NCBI Taxonomy" id="412755"/>
    <lineage>
        <taxon>unclassified sequences</taxon>
        <taxon>metagenomes</taxon>
        <taxon>ecological metagenomes</taxon>
    </lineage>
</organism>
<sequence length="40" mass="4766">MDKKEYYYVILSAADGEILVSKHDREELIQFLNMRMDEAT</sequence>
<gene>
    <name evidence="1" type="ORF">LCGC14_1778950</name>
</gene>
<dbReference type="EMBL" id="LAZR01016794">
    <property type="protein sequence ID" value="KKM02979.1"/>
    <property type="molecule type" value="Genomic_DNA"/>
</dbReference>
<reference evidence="1" key="1">
    <citation type="journal article" date="2015" name="Nature">
        <title>Complex archaea that bridge the gap between prokaryotes and eukaryotes.</title>
        <authorList>
            <person name="Spang A."/>
            <person name="Saw J.H."/>
            <person name="Jorgensen S.L."/>
            <person name="Zaremba-Niedzwiedzka K."/>
            <person name="Martijn J."/>
            <person name="Lind A.E."/>
            <person name="van Eijk R."/>
            <person name="Schleper C."/>
            <person name="Guy L."/>
            <person name="Ettema T.J."/>
        </authorList>
    </citation>
    <scope>NUCLEOTIDE SEQUENCE</scope>
</reference>
<proteinExistence type="predicted"/>
<feature type="non-terminal residue" evidence="1">
    <location>
        <position position="40"/>
    </location>
</feature>
<accession>A0A0F9GW26</accession>
<protein>
    <submittedName>
        <fullName evidence="1">Uncharacterized protein</fullName>
    </submittedName>
</protein>
<name>A0A0F9GW26_9ZZZZ</name>